<name>A0A5J6QRW6_9GAMM</name>
<dbReference type="Gene3D" id="2.60.120.10">
    <property type="entry name" value="Jelly Rolls"/>
    <property type="match status" value="2"/>
</dbReference>
<dbReference type="AlphaFoldDB" id="A0A5J6QRW6"/>
<accession>A0A5J6QRW6</accession>
<reference evidence="2 3" key="1">
    <citation type="submission" date="2019-08" db="EMBL/GenBank/DDBJ databases">
        <title>Whole-genome Sequencing of e-waste polymer degrading bacterium Pseudomonas sp. strain PE08.</title>
        <authorList>
            <person name="Kirdat K."/>
            <person name="Debbarma P."/>
            <person name="Narawade N."/>
            <person name="Suyal D."/>
            <person name="Thorat V."/>
            <person name="Shouche Y."/>
            <person name="Goel R."/>
            <person name="Yadav A."/>
        </authorList>
    </citation>
    <scope>NUCLEOTIDE SEQUENCE [LARGE SCALE GENOMIC DNA]</scope>
    <source>
        <strain evidence="2 3">PE08</strain>
    </source>
</reference>
<dbReference type="InterPro" id="IPR011051">
    <property type="entry name" value="RmlC_Cupin_sf"/>
</dbReference>
<sequence length="236" mass="25137">MSHPIASLLVHADGIPAAEFPPASLSSSDPFGDVRQVAYQGDDGISAGTVQASGELVVEDYPHTEMLVVHSGQVTLQDEQQIIELSVGASVVIGRGTALRVRAQAGSLWAFFALSQASGERKPGLTPLNPRAALNPSQGPDAQILISPAPQCRSHNAFVDSASNLLIGVWDSTPYTRHARPHKVHELMHLIEGSVTLQLADGVELKVNTGDTVFVTQGTPCAWESSVYVRKLYVVK</sequence>
<dbReference type="PANTHER" id="PTHR40943:SF1">
    <property type="entry name" value="CYTOPLASMIC PROTEIN"/>
    <property type="match status" value="1"/>
</dbReference>
<dbReference type="InterPro" id="IPR014710">
    <property type="entry name" value="RmlC-like_jellyroll"/>
</dbReference>
<dbReference type="InterPro" id="IPR008579">
    <property type="entry name" value="UGlyAH_Cupin_dom"/>
</dbReference>
<dbReference type="EMBL" id="CP043311">
    <property type="protein sequence ID" value="QEY64305.1"/>
    <property type="molecule type" value="Genomic_DNA"/>
</dbReference>
<dbReference type="RefSeq" id="WP_151135821.1">
    <property type="nucleotide sequence ID" value="NZ_CP043311.1"/>
</dbReference>
<evidence type="ECO:0000313" key="3">
    <source>
        <dbReference type="Proteomes" id="UP000327179"/>
    </source>
</evidence>
<dbReference type="SUPFAM" id="SSF51182">
    <property type="entry name" value="RmlC-like cupins"/>
    <property type="match status" value="2"/>
</dbReference>
<organism evidence="2 3">
    <name type="scientific">Metapseudomonas lalkuanensis</name>
    <dbReference type="NCBI Taxonomy" id="2604832"/>
    <lineage>
        <taxon>Bacteria</taxon>
        <taxon>Pseudomonadati</taxon>
        <taxon>Pseudomonadota</taxon>
        <taxon>Gammaproteobacteria</taxon>
        <taxon>Pseudomonadales</taxon>
        <taxon>Pseudomonadaceae</taxon>
        <taxon>Metapseudomonas</taxon>
    </lineage>
</organism>
<evidence type="ECO:0000259" key="1">
    <source>
        <dbReference type="Pfam" id="PF05899"/>
    </source>
</evidence>
<dbReference type="PANTHER" id="PTHR40943">
    <property type="entry name" value="CYTOPLASMIC PROTEIN-RELATED"/>
    <property type="match status" value="1"/>
</dbReference>
<dbReference type="Pfam" id="PF05899">
    <property type="entry name" value="Cupin_3"/>
    <property type="match status" value="1"/>
</dbReference>
<feature type="domain" description="(S)-ureidoglycine aminohydrolase cupin" evidence="1">
    <location>
        <begin position="167"/>
        <end position="233"/>
    </location>
</feature>
<gene>
    <name evidence="2" type="ORF">FXN65_20425</name>
</gene>
<proteinExistence type="predicted"/>
<evidence type="ECO:0000313" key="2">
    <source>
        <dbReference type="EMBL" id="QEY64305.1"/>
    </source>
</evidence>
<dbReference type="KEGG" id="plal:FXN65_20425"/>
<protein>
    <submittedName>
        <fullName evidence="2">Cupin domain-containing protein</fullName>
    </submittedName>
</protein>
<dbReference type="Proteomes" id="UP000327179">
    <property type="component" value="Chromosome"/>
</dbReference>
<keyword evidence="3" id="KW-1185">Reference proteome</keyword>